<dbReference type="InterPro" id="IPR035965">
    <property type="entry name" value="PAS-like_dom_sf"/>
</dbReference>
<evidence type="ECO:0000256" key="3">
    <source>
        <dbReference type="PROSITE-ProRule" id="PRU00169"/>
    </source>
</evidence>
<feature type="domain" description="Response regulatory" evidence="5">
    <location>
        <begin position="529"/>
        <end position="646"/>
    </location>
</feature>
<dbReference type="InterPro" id="IPR000700">
    <property type="entry name" value="PAS-assoc_C"/>
</dbReference>
<dbReference type="InterPro" id="IPR003661">
    <property type="entry name" value="HisK_dim/P_dom"/>
</dbReference>
<dbReference type="CDD" id="cd00082">
    <property type="entry name" value="HisKA"/>
    <property type="match status" value="1"/>
</dbReference>
<dbReference type="InterPro" id="IPR036097">
    <property type="entry name" value="HisK_dim/P_sf"/>
</dbReference>
<dbReference type="CDD" id="cd16922">
    <property type="entry name" value="HATPase_EvgS-ArcB-TorS-like"/>
    <property type="match status" value="1"/>
</dbReference>
<feature type="modified residue" description="4-aspartylphosphate" evidence="3">
    <location>
        <position position="581"/>
    </location>
</feature>
<dbReference type="SMART" id="SM00091">
    <property type="entry name" value="PAS"/>
    <property type="match status" value="2"/>
</dbReference>
<dbReference type="SMART" id="SM00388">
    <property type="entry name" value="HisKA"/>
    <property type="match status" value="1"/>
</dbReference>
<evidence type="ECO:0000313" key="8">
    <source>
        <dbReference type="EMBL" id="KAJ9654100.1"/>
    </source>
</evidence>
<feature type="non-terminal residue" evidence="8">
    <location>
        <position position="1"/>
    </location>
</feature>
<dbReference type="PROSITE" id="PS50113">
    <property type="entry name" value="PAC"/>
    <property type="match status" value="1"/>
</dbReference>
<evidence type="ECO:0000259" key="4">
    <source>
        <dbReference type="PROSITE" id="PS50109"/>
    </source>
</evidence>
<protein>
    <recommendedName>
        <fullName evidence="10">Two-component system protein A</fullName>
    </recommendedName>
</protein>
<evidence type="ECO:0000256" key="1">
    <source>
        <dbReference type="ARBA" id="ARBA00022553"/>
    </source>
</evidence>
<dbReference type="PRINTS" id="PR00344">
    <property type="entry name" value="BCTRLSENSOR"/>
</dbReference>
<dbReference type="Pfam" id="PF00512">
    <property type="entry name" value="HisKA"/>
    <property type="match status" value="1"/>
</dbReference>
<evidence type="ECO:0000259" key="5">
    <source>
        <dbReference type="PROSITE" id="PS50110"/>
    </source>
</evidence>
<dbReference type="InterPro" id="IPR013656">
    <property type="entry name" value="PAS_4"/>
</dbReference>
<keyword evidence="9" id="KW-1185">Reference proteome</keyword>
<comment type="caution">
    <text evidence="8">The sequence shown here is derived from an EMBL/GenBank/DDBJ whole genome shotgun (WGS) entry which is preliminary data.</text>
</comment>
<dbReference type="SUPFAM" id="SSF52172">
    <property type="entry name" value="CheY-like"/>
    <property type="match status" value="1"/>
</dbReference>
<dbReference type="CDD" id="cd17546">
    <property type="entry name" value="REC_hyHK_CKI1_RcsC-like"/>
    <property type="match status" value="1"/>
</dbReference>
<dbReference type="InterPro" id="IPR000014">
    <property type="entry name" value="PAS"/>
</dbReference>
<dbReference type="InterPro" id="IPR011006">
    <property type="entry name" value="CheY-like_superfamily"/>
</dbReference>
<dbReference type="Pfam" id="PF00072">
    <property type="entry name" value="Response_reg"/>
    <property type="match status" value="1"/>
</dbReference>
<dbReference type="InterPro" id="IPR004358">
    <property type="entry name" value="Sig_transdc_His_kin-like_C"/>
</dbReference>
<dbReference type="Gene3D" id="1.10.287.130">
    <property type="match status" value="1"/>
</dbReference>
<name>A0ABQ9NHD9_9PEZI</name>
<evidence type="ECO:0000259" key="6">
    <source>
        <dbReference type="PROSITE" id="PS50112"/>
    </source>
</evidence>
<feature type="domain" description="PAS" evidence="6">
    <location>
        <begin position="130"/>
        <end position="203"/>
    </location>
</feature>
<dbReference type="SUPFAM" id="SSF55874">
    <property type="entry name" value="ATPase domain of HSP90 chaperone/DNA topoisomerase II/histidine kinase"/>
    <property type="match status" value="1"/>
</dbReference>
<dbReference type="PROSITE" id="PS50110">
    <property type="entry name" value="RESPONSE_REGULATORY"/>
    <property type="match status" value="1"/>
</dbReference>
<gene>
    <name evidence="8" type="ORF">H2201_009050</name>
</gene>
<dbReference type="Gene3D" id="3.40.50.2300">
    <property type="match status" value="1"/>
</dbReference>
<dbReference type="Gene3D" id="3.30.450.20">
    <property type="entry name" value="PAS domain"/>
    <property type="match status" value="2"/>
</dbReference>
<feature type="domain" description="Histidine kinase" evidence="4">
    <location>
        <begin position="271"/>
        <end position="492"/>
    </location>
</feature>
<reference evidence="8" key="1">
    <citation type="submission" date="2022-10" db="EMBL/GenBank/DDBJ databases">
        <title>Culturing micro-colonial fungi from biological soil crusts in the Mojave desert and describing Neophaeococcomyces mojavensis, and introducing the new genera and species Taxawa tesnikishii.</title>
        <authorList>
            <person name="Kurbessoian T."/>
            <person name="Stajich J.E."/>
        </authorList>
    </citation>
    <scope>NUCLEOTIDE SEQUENCE</scope>
    <source>
        <strain evidence="8">TK_1</strain>
    </source>
</reference>
<evidence type="ECO:0000313" key="9">
    <source>
        <dbReference type="Proteomes" id="UP001172684"/>
    </source>
</evidence>
<dbReference type="PROSITE" id="PS50112">
    <property type="entry name" value="PAS"/>
    <property type="match status" value="1"/>
</dbReference>
<keyword evidence="1 3" id="KW-0597">Phosphoprotein</keyword>
<proteinExistence type="predicted"/>
<sequence length="650" mass="72135">TAEMMNQIIALTPVASIILNSSFRILQVSASYLGLLQLTSEECIGRNIHEHVQANMSVPDVTSVRHAVDTAVATKRVYTSEDILVEDGSYWNVRAIPIFDKDNLLYVILEVQNTTEEHLKLEALSEELYTNEIYRMLVDTVKDYAIFMLDTKGNVVTWNSGAALLKGYGREEILGRHFSILYGEEDRSADKPGKELEVCLREGRVEDEGWHYRKDGSRFWASVTITSVYRSDVLIGFSKVTRDLTERKAAEARLISAYEESAKLKSEFLANMSHEIRTPMHGMLSALTLLLDTGLNAEQRELAVIIQESGAVLLQVINNILDFSKLTSGCFSISSDIISMVDIVASVARGLQTTLEPRVHLETSLEPHLPKAAQGDPLRYRQILQNLVANAAKFTEMGYIRIHASLINNDYNSYTVLTEVIDSGIGVPAYATDSLFTPFTQFDISPTKRYRGTGLGLSICKGLAELMGGAIGFRSNPDQQGSIFWFTVKLVKLAQSEQLDELDEKFKSQAVASSLYPSINLEEVASRKRLLLAEDNAINQKVMLKMLKGLGFEEVNTAMDGVQAAKLAKQGPQTYDLILMDINMRLLDGIGAARDIRSAGIGTPIIAMTANALKGDAEAYLAKGLEDYIPKPVDRQLLLKTQALLWHSHR</sequence>
<evidence type="ECO:0000256" key="2">
    <source>
        <dbReference type="ARBA" id="ARBA00023012"/>
    </source>
</evidence>
<dbReference type="CDD" id="cd00130">
    <property type="entry name" value="PAS"/>
    <property type="match status" value="2"/>
</dbReference>
<organism evidence="8 9">
    <name type="scientific">Coniosporium apollinis</name>
    <dbReference type="NCBI Taxonomy" id="61459"/>
    <lineage>
        <taxon>Eukaryota</taxon>
        <taxon>Fungi</taxon>
        <taxon>Dikarya</taxon>
        <taxon>Ascomycota</taxon>
        <taxon>Pezizomycotina</taxon>
        <taxon>Dothideomycetes</taxon>
        <taxon>Dothideomycetes incertae sedis</taxon>
        <taxon>Coniosporium</taxon>
    </lineage>
</organism>
<dbReference type="NCBIfam" id="TIGR00229">
    <property type="entry name" value="sensory_box"/>
    <property type="match status" value="1"/>
</dbReference>
<dbReference type="Proteomes" id="UP001172684">
    <property type="component" value="Unassembled WGS sequence"/>
</dbReference>
<dbReference type="SMART" id="SM00448">
    <property type="entry name" value="REC"/>
    <property type="match status" value="1"/>
</dbReference>
<dbReference type="InterPro" id="IPR005467">
    <property type="entry name" value="His_kinase_dom"/>
</dbReference>
<dbReference type="Pfam" id="PF02518">
    <property type="entry name" value="HATPase_c"/>
    <property type="match status" value="1"/>
</dbReference>
<evidence type="ECO:0008006" key="10">
    <source>
        <dbReference type="Google" id="ProtNLM"/>
    </source>
</evidence>
<dbReference type="Pfam" id="PF13426">
    <property type="entry name" value="PAS_9"/>
    <property type="match status" value="1"/>
</dbReference>
<accession>A0ABQ9NHD9</accession>
<dbReference type="Pfam" id="PF08448">
    <property type="entry name" value="PAS_4"/>
    <property type="match status" value="1"/>
</dbReference>
<keyword evidence="2" id="KW-0902">Two-component regulatory system</keyword>
<dbReference type="InterPro" id="IPR036890">
    <property type="entry name" value="HATPase_C_sf"/>
</dbReference>
<dbReference type="EMBL" id="JAPDRL010000266">
    <property type="protein sequence ID" value="KAJ9654100.1"/>
    <property type="molecule type" value="Genomic_DNA"/>
</dbReference>
<dbReference type="SMART" id="SM00387">
    <property type="entry name" value="HATPase_c"/>
    <property type="match status" value="1"/>
</dbReference>
<dbReference type="InterPro" id="IPR003594">
    <property type="entry name" value="HATPase_dom"/>
</dbReference>
<dbReference type="InterPro" id="IPR001789">
    <property type="entry name" value="Sig_transdc_resp-reg_receiver"/>
</dbReference>
<dbReference type="PANTHER" id="PTHR45339">
    <property type="entry name" value="HYBRID SIGNAL TRANSDUCTION HISTIDINE KINASE J"/>
    <property type="match status" value="1"/>
</dbReference>
<dbReference type="SUPFAM" id="SSF55785">
    <property type="entry name" value="PYP-like sensor domain (PAS domain)"/>
    <property type="match status" value="2"/>
</dbReference>
<feature type="domain" description="PAC" evidence="7">
    <location>
        <begin position="205"/>
        <end position="256"/>
    </location>
</feature>
<dbReference type="PANTHER" id="PTHR45339:SF1">
    <property type="entry name" value="HYBRID SIGNAL TRANSDUCTION HISTIDINE KINASE J"/>
    <property type="match status" value="1"/>
</dbReference>
<dbReference type="PROSITE" id="PS50109">
    <property type="entry name" value="HIS_KIN"/>
    <property type="match status" value="1"/>
</dbReference>
<evidence type="ECO:0000259" key="7">
    <source>
        <dbReference type="PROSITE" id="PS50113"/>
    </source>
</evidence>
<dbReference type="SUPFAM" id="SSF47384">
    <property type="entry name" value="Homodimeric domain of signal transducing histidine kinase"/>
    <property type="match status" value="1"/>
</dbReference>
<dbReference type="Gene3D" id="3.30.565.10">
    <property type="entry name" value="Histidine kinase-like ATPase, C-terminal domain"/>
    <property type="match status" value="1"/>
</dbReference>